<evidence type="ECO:0000256" key="13">
    <source>
        <dbReference type="ARBA" id="ARBA00030350"/>
    </source>
</evidence>
<dbReference type="PaxDb" id="39947-A0A0P0VER4"/>
<evidence type="ECO:0000313" key="14">
    <source>
        <dbReference type="EMBL" id="BAS76893.1"/>
    </source>
</evidence>
<dbReference type="AlphaFoldDB" id="A0A0P0VER4"/>
<sequence length="105" mass="12088">FTIMRYTYPWWKEKVIDSNAKRKDELCPLTMEEAAMVLKALDIDRSYQIYIADGEIYGGQRRMAALTSAYPNVVRKETLLPSDISGFFQNHSSQMVALDYIVLGE</sequence>
<dbReference type="Gramene" id="Os02t0138500-00">
    <property type="protein sequence ID" value="Os02t0138500-00"/>
    <property type="gene ID" value="Os02g0138500"/>
</dbReference>
<evidence type="ECO:0000256" key="7">
    <source>
        <dbReference type="ARBA" id="ARBA00022968"/>
    </source>
</evidence>
<evidence type="ECO:0000313" key="15">
    <source>
        <dbReference type="Proteomes" id="UP000059680"/>
    </source>
</evidence>
<dbReference type="InParanoid" id="A0A0P0VER4"/>
<evidence type="ECO:0000256" key="5">
    <source>
        <dbReference type="ARBA" id="ARBA00022679"/>
    </source>
</evidence>
<dbReference type="GO" id="GO:0016020">
    <property type="term" value="C:membrane"/>
    <property type="evidence" value="ECO:0007669"/>
    <property type="project" value="UniProtKB-SubCell"/>
</dbReference>
<keyword evidence="6" id="KW-0812">Transmembrane</keyword>
<evidence type="ECO:0000256" key="8">
    <source>
        <dbReference type="ARBA" id="ARBA00022989"/>
    </source>
</evidence>
<keyword evidence="4" id="KW-0328">Glycosyltransferase</keyword>
<dbReference type="GO" id="GO:0006004">
    <property type="term" value="P:fucose metabolic process"/>
    <property type="evidence" value="ECO:0007669"/>
    <property type="project" value="UniProtKB-KW"/>
</dbReference>
<protein>
    <recommendedName>
        <fullName evidence="13">O-fucosyltransferase family protein</fullName>
    </recommendedName>
</protein>
<proteinExistence type="inferred from homology"/>
<name>A0A0P0VER4_ORYSJ</name>
<reference evidence="14 15" key="3">
    <citation type="journal article" date="2013" name="Rice">
        <title>Improvement of the Oryza sativa Nipponbare reference genome using next generation sequence and optical map data.</title>
        <authorList>
            <person name="Kawahara Y."/>
            <person name="de la Bastide M."/>
            <person name="Hamilton J.P."/>
            <person name="Kanamori H."/>
            <person name="McCombie W.R."/>
            <person name="Ouyang S."/>
            <person name="Schwartz D.C."/>
            <person name="Tanaka T."/>
            <person name="Wu J."/>
            <person name="Zhou S."/>
            <person name="Childs K.L."/>
            <person name="Davidson R.M."/>
            <person name="Lin H."/>
            <person name="Quesada-Ocampo L."/>
            <person name="Vaillancourt B."/>
            <person name="Sakai H."/>
            <person name="Lee S.S."/>
            <person name="Kim J."/>
            <person name="Numa H."/>
            <person name="Itoh T."/>
            <person name="Buell C.R."/>
            <person name="Matsumoto T."/>
        </authorList>
    </citation>
    <scope>NUCLEOTIDE SEQUENCE [LARGE SCALE GENOMIC DNA]</scope>
    <source>
        <strain evidence="15">cv. Nipponbare</strain>
    </source>
</reference>
<gene>
    <name evidence="14" type="ordered locus">Os02g0138500</name>
    <name evidence="14" type="ORF">OSNPB_020138500</name>
</gene>
<keyword evidence="10" id="KW-0325">Glycoprotein</keyword>
<dbReference type="Pfam" id="PF10250">
    <property type="entry name" value="O-FucT"/>
    <property type="match status" value="1"/>
</dbReference>
<reference evidence="14 15" key="2">
    <citation type="journal article" date="2013" name="Plant Cell Physiol.">
        <title>Rice Annotation Project Database (RAP-DB): an integrative and interactive database for rice genomics.</title>
        <authorList>
            <person name="Sakai H."/>
            <person name="Lee S.S."/>
            <person name="Tanaka T."/>
            <person name="Numa H."/>
            <person name="Kim J."/>
            <person name="Kawahara Y."/>
            <person name="Wakimoto H."/>
            <person name="Yang C.C."/>
            <person name="Iwamoto M."/>
            <person name="Abe T."/>
            <person name="Yamada Y."/>
            <person name="Muto A."/>
            <person name="Inokuchi H."/>
            <person name="Ikemura T."/>
            <person name="Matsumoto T."/>
            <person name="Sasaki T."/>
            <person name="Itoh T."/>
        </authorList>
    </citation>
    <scope>NUCLEOTIDE SEQUENCE [LARGE SCALE GENOMIC DNA]</scope>
    <source>
        <strain evidence="15">cv. Nipponbare</strain>
    </source>
</reference>
<keyword evidence="15" id="KW-1185">Reference proteome</keyword>
<evidence type="ECO:0000256" key="1">
    <source>
        <dbReference type="ARBA" id="ARBA00004606"/>
    </source>
</evidence>
<feature type="non-terminal residue" evidence="14">
    <location>
        <position position="105"/>
    </location>
</feature>
<keyword evidence="11" id="KW-0294">Fucose metabolism</keyword>
<dbReference type="OMA" id="ELCPLTM"/>
<dbReference type="InterPro" id="IPR019378">
    <property type="entry name" value="GDP-Fuc_O-FucTrfase"/>
</dbReference>
<comment type="similarity">
    <text evidence="3">Belongs to the glycosyltransferase GT106 family.</text>
</comment>
<evidence type="ECO:0000256" key="3">
    <source>
        <dbReference type="ARBA" id="ARBA00007737"/>
    </source>
</evidence>
<dbReference type="PANTHER" id="PTHR31741:SF65">
    <property type="entry name" value="O-FUCOSYLTRANSFERASE FAMILY PROTEIN"/>
    <property type="match status" value="1"/>
</dbReference>
<evidence type="ECO:0000256" key="10">
    <source>
        <dbReference type="ARBA" id="ARBA00023180"/>
    </source>
</evidence>
<comment type="pathway">
    <text evidence="2">Glycan metabolism.</text>
</comment>
<reference evidence="15" key="1">
    <citation type="journal article" date="2005" name="Nature">
        <title>The map-based sequence of the rice genome.</title>
        <authorList>
            <consortium name="International rice genome sequencing project (IRGSP)"/>
            <person name="Matsumoto T."/>
            <person name="Wu J."/>
            <person name="Kanamori H."/>
            <person name="Katayose Y."/>
            <person name="Fujisawa M."/>
            <person name="Namiki N."/>
            <person name="Mizuno H."/>
            <person name="Yamamoto K."/>
            <person name="Antonio B.A."/>
            <person name="Baba T."/>
            <person name="Sakata K."/>
            <person name="Nagamura Y."/>
            <person name="Aoki H."/>
            <person name="Arikawa K."/>
            <person name="Arita K."/>
            <person name="Bito T."/>
            <person name="Chiden Y."/>
            <person name="Fujitsuka N."/>
            <person name="Fukunaka R."/>
            <person name="Hamada M."/>
            <person name="Harada C."/>
            <person name="Hayashi A."/>
            <person name="Hijishita S."/>
            <person name="Honda M."/>
            <person name="Hosokawa S."/>
            <person name="Ichikawa Y."/>
            <person name="Idonuma A."/>
            <person name="Iijima M."/>
            <person name="Ikeda M."/>
            <person name="Ikeno M."/>
            <person name="Ito K."/>
            <person name="Ito S."/>
            <person name="Ito T."/>
            <person name="Ito Y."/>
            <person name="Ito Y."/>
            <person name="Iwabuchi A."/>
            <person name="Kamiya K."/>
            <person name="Karasawa W."/>
            <person name="Kurita K."/>
            <person name="Katagiri S."/>
            <person name="Kikuta A."/>
            <person name="Kobayashi H."/>
            <person name="Kobayashi N."/>
            <person name="Machita K."/>
            <person name="Maehara T."/>
            <person name="Masukawa M."/>
            <person name="Mizubayashi T."/>
            <person name="Mukai Y."/>
            <person name="Nagasaki H."/>
            <person name="Nagata Y."/>
            <person name="Naito S."/>
            <person name="Nakashima M."/>
            <person name="Nakama Y."/>
            <person name="Nakamichi Y."/>
            <person name="Nakamura M."/>
            <person name="Meguro A."/>
            <person name="Negishi M."/>
            <person name="Ohta I."/>
            <person name="Ohta T."/>
            <person name="Okamoto M."/>
            <person name="Ono N."/>
            <person name="Saji S."/>
            <person name="Sakaguchi M."/>
            <person name="Sakai K."/>
            <person name="Shibata M."/>
            <person name="Shimokawa T."/>
            <person name="Song J."/>
            <person name="Takazaki Y."/>
            <person name="Terasawa K."/>
            <person name="Tsugane M."/>
            <person name="Tsuji K."/>
            <person name="Ueda S."/>
            <person name="Waki K."/>
            <person name="Yamagata H."/>
            <person name="Yamamoto M."/>
            <person name="Yamamoto S."/>
            <person name="Yamane H."/>
            <person name="Yoshiki S."/>
            <person name="Yoshihara R."/>
            <person name="Yukawa K."/>
            <person name="Zhong H."/>
            <person name="Yano M."/>
            <person name="Yuan Q."/>
            <person name="Ouyang S."/>
            <person name="Liu J."/>
            <person name="Jones K.M."/>
            <person name="Gansberger K."/>
            <person name="Moffat K."/>
            <person name="Hill J."/>
            <person name="Bera J."/>
            <person name="Fadrosh D."/>
            <person name="Jin S."/>
            <person name="Johri S."/>
            <person name="Kim M."/>
            <person name="Overton L."/>
            <person name="Reardon M."/>
            <person name="Tsitrin T."/>
            <person name="Vuong H."/>
            <person name="Weaver B."/>
            <person name="Ciecko A."/>
            <person name="Tallon L."/>
            <person name="Jackson J."/>
            <person name="Pai G."/>
            <person name="Aken S.V."/>
            <person name="Utterback T."/>
            <person name="Reidmuller S."/>
            <person name="Feldblyum T."/>
            <person name="Hsiao J."/>
            <person name="Zismann V."/>
            <person name="Iobst S."/>
            <person name="de Vazeille A.R."/>
            <person name="Buell C.R."/>
            <person name="Ying K."/>
            <person name="Li Y."/>
            <person name="Lu T."/>
            <person name="Huang Y."/>
            <person name="Zhao Q."/>
            <person name="Feng Q."/>
            <person name="Zhang L."/>
            <person name="Zhu J."/>
            <person name="Weng Q."/>
            <person name="Mu J."/>
            <person name="Lu Y."/>
            <person name="Fan D."/>
            <person name="Liu Y."/>
            <person name="Guan J."/>
            <person name="Zhang Y."/>
            <person name="Yu S."/>
            <person name="Liu X."/>
            <person name="Zhang Y."/>
            <person name="Hong G."/>
            <person name="Han B."/>
            <person name="Choisne N."/>
            <person name="Demange N."/>
            <person name="Orjeda G."/>
            <person name="Samain S."/>
            <person name="Cattolico L."/>
            <person name="Pelletier E."/>
            <person name="Couloux A."/>
            <person name="Segurens B."/>
            <person name="Wincker P."/>
            <person name="D'Hont A."/>
            <person name="Scarpelli C."/>
            <person name="Weissenbach J."/>
            <person name="Salanoubat M."/>
            <person name="Quetier F."/>
            <person name="Yu Y."/>
            <person name="Kim H.R."/>
            <person name="Rambo T."/>
            <person name="Currie J."/>
            <person name="Collura K."/>
            <person name="Luo M."/>
            <person name="Yang T."/>
            <person name="Ammiraju J.S.S."/>
            <person name="Engler F."/>
            <person name="Soderlund C."/>
            <person name="Wing R.A."/>
            <person name="Palmer L.E."/>
            <person name="de la Bastide M."/>
            <person name="Spiegel L."/>
            <person name="Nascimento L."/>
            <person name="Zutavern T."/>
            <person name="O'Shaughnessy A."/>
            <person name="Dike S."/>
            <person name="Dedhia N."/>
            <person name="Preston R."/>
            <person name="Balija V."/>
            <person name="McCombie W.R."/>
            <person name="Chow T."/>
            <person name="Chen H."/>
            <person name="Chung M."/>
            <person name="Chen C."/>
            <person name="Shaw J."/>
            <person name="Wu H."/>
            <person name="Hsiao K."/>
            <person name="Chao Y."/>
            <person name="Chu M."/>
            <person name="Cheng C."/>
            <person name="Hour A."/>
            <person name="Lee P."/>
            <person name="Lin S."/>
            <person name="Lin Y."/>
            <person name="Liou J."/>
            <person name="Liu S."/>
            <person name="Hsing Y."/>
            <person name="Raghuvanshi S."/>
            <person name="Mohanty A."/>
            <person name="Bharti A.K."/>
            <person name="Gaur A."/>
            <person name="Gupta V."/>
            <person name="Kumar D."/>
            <person name="Ravi V."/>
            <person name="Vij S."/>
            <person name="Kapur A."/>
            <person name="Khurana P."/>
            <person name="Khurana P."/>
            <person name="Khurana J.P."/>
            <person name="Tyagi A.K."/>
            <person name="Gaikwad K."/>
            <person name="Singh A."/>
            <person name="Dalal V."/>
            <person name="Srivastava S."/>
            <person name="Dixit A."/>
            <person name="Pal A.K."/>
            <person name="Ghazi I.A."/>
            <person name="Yadav M."/>
            <person name="Pandit A."/>
            <person name="Bhargava A."/>
            <person name="Sureshbabu K."/>
            <person name="Batra K."/>
            <person name="Sharma T.R."/>
            <person name="Mohapatra T."/>
            <person name="Singh N.K."/>
            <person name="Messing J."/>
            <person name="Nelson A.B."/>
            <person name="Fuks G."/>
            <person name="Kavchok S."/>
            <person name="Keizer G."/>
            <person name="Linton E."/>
            <person name="Llaca V."/>
            <person name="Song R."/>
            <person name="Tanyolac B."/>
            <person name="Young S."/>
            <person name="Ho-Il K."/>
            <person name="Hahn J.H."/>
            <person name="Sangsakoo G."/>
            <person name="Vanavichit A."/>
            <person name="de Mattos Luiz.A.T."/>
            <person name="Zimmer P.D."/>
            <person name="Malone G."/>
            <person name="Dellagostin O."/>
            <person name="de Oliveira A.C."/>
            <person name="Bevan M."/>
            <person name="Bancroft I."/>
            <person name="Minx P."/>
            <person name="Cordum H."/>
            <person name="Wilson R."/>
            <person name="Cheng Z."/>
            <person name="Jin W."/>
            <person name="Jiang J."/>
            <person name="Leong S.A."/>
            <person name="Iwama H."/>
            <person name="Gojobori T."/>
            <person name="Itoh T."/>
            <person name="Niimura Y."/>
            <person name="Fujii Y."/>
            <person name="Habara T."/>
            <person name="Sakai H."/>
            <person name="Sato Y."/>
            <person name="Wilson G."/>
            <person name="Kumar K."/>
            <person name="McCouch S."/>
            <person name="Juretic N."/>
            <person name="Hoen D."/>
            <person name="Wright S."/>
            <person name="Bruskiewich R."/>
            <person name="Bureau T."/>
            <person name="Miyao A."/>
            <person name="Hirochika H."/>
            <person name="Nishikawa T."/>
            <person name="Kadowaki K."/>
            <person name="Sugiura M."/>
            <person name="Burr B."/>
            <person name="Sasaki T."/>
        </authorList>
    </citation>
    <scope>NUCLEOTIDE SEQUENCE [LARGE SCALE GENOMIC DNA]</scope>
    <source>
        <strain evidence="15">cv. Nipponbare</strain>
    </source>
</reference>
<organism evidence="14 15">
    <name type="scientific">Oryza sativa subsp. japonica</name>
    <name type="common">Rice</name>
    <dbReference type="NCBI Taxonomy" id="39947"/>
    <lineage>
        <taxon>Eukaryota</taxon>
        <taxon>Viridiplantae</taxon>
        <taxon>Streptophyta</taxon>
        <taxon>Embryophyta</taxon>
        <taxon>Tracheophyta</taxon>
        <taxon>Spermatophyta</taxon>
        <taxon>Magnoliopsida</taxon>
        <taxon>Liliopsida</taxon>
        <taxon>Poales</taxon>
        <taxon>Poaceae</taxon>
        <taxon>BOP clade</taxon>
        <taxon>Oryzoideae</taxon>
        <taxon>Oryzeae</taxon>
        <taxon>Oryzinae</taxon>
        <taxon>Oryza</taxon>
        <taxon>Oryza sativa</taxon>
    </lineage>
</organism>
<keyword evidence="12" id="KW-0119">Carbohydrate metabolism</keyword>
<dbReference type="PANTHER" id="PTHR31741">
    <property type="entry name" value="OS02G0726500 PROTEIN-RELATED"/>
    <property type="match status" value="1"/>
</dbReference>
<dbReference type="EMBL" id="AP014958">
    <property type="protein sequence ID" value="BAS76893.1"/>
    <property type="molecule type" value="Genomic_DNA"/>
</dbReference>
<evidence type="ECO:0000256" key="2">
    <source>
        <dbReference type="ARBA" id="ARBA00004881"/>
    </source>
</evidence>
<accession>A0A0P0VER4</accession>
<evidence type="ECO:0000256" key="12">
    <source>
        <dbReference type="ARBA" id="ARBA00023277"/>
    </source>
</evidence>
<dbReference type="GO" id="GO:0016757">
    <property type="term" value="F:glycosyltransferase activity"/>
    <property type="evidence" value="ECO:0007669"/>
    <property type="project" value="UniProtKB-KW"/>
</dbReference>
<keyword evidence="8" id="KW-1133">Transmembrane helix</keyword>
<evidence type="ECO:0000256" key="9">
    <source>
        <dbReference type="ARBA" id="ARBA00023136"/>
    </source>
</evidence>
<keyword evidence="7" id="KW-0735">Signal-anchor</keyword>
<comment type="subcellular location">
    <subcellularLocation>
        <location evidence="1">Membrane</location>
        <topology evidence="1">Single-pass type II membrane protein</topology>
    </subcellularLocation>
</comment>
<evidence type="ECO:0000256" key="11">
    <source>
        <dbReference type="ARBA" id="ARBA00023253"/>
    </source>
</evidence>
<keyword evidence="5" id="KW-0808">Transferase</keyword>
<evidence type="ECO:0000256" key="4">
    <source>
        <dbReference type="ARBA" id="ARBA00022676"/>
    </source>
</evidence>
<evidence type="ECO:0000256" key="6">
    <source>
        <dbReference type="ARBA" id="ARBA00022692"/>
    </source>
</evidence>
<dbReference type="Proteomes" id="UP000059680">
    <property type="component" value="Chromosome 2"/>
</dbReference>
<keyword evidence="9" id="KW-0472">Membrane</keyword>
<dbReference type="eggNOG" id="ENOG502QRT0">
    <property type="taxonomic scope" value="Eukaryota"/>
</dbReference>